<evidence type="ECO:0000256" key="1">
    <source>
        <dbReference type="ARBA" id="ARBA00004141"/>
    </source>
</evidence>
<dbReference type="PANTHER" id="PTHR11101">
    <property type="entry name" value="PHOSPHATE TRANSPORTER"/>
    <property type="match status" value="1"/>
</dbReference>
<keyword evidence="4 6" id="KW-1133">Transmembrane helix</keyword>
<feature type="transmembrane region" description="Helical" evidence="6">
    <location>
        <begin position="270"/>
        <end position="289"/>
    </location>
</feature>
<dbReference type="InterPro" id="IPR001204">
    <property type="entry name" value="Phos_transporter"/>
</dbReference>
<evidence type="ECO:0000313" key="9">
    <source>
        <dbReference type="Proteomes" id="UP000029999"/>
    </source>
</evidence>
<evidence type="ECO:0000256" key="7">
    <source>
        <dbReference type="SAM" id="Coils"/>
    </source>
</evidence>
<reference evidence="8 9" key="1">
    <citation type="submission" date="2014-09" db="EMBL/GenBank/DDBJ databases">
        <authorList>
            <person name="Grob C."/>
            <person name="Taubert M."/>
            <person name="Howat A.M."/>
            <person name="Burns O.J."/>
            <person name="Dixon J.L."/>
            <person name="Chen Y."/>
            <person name="Murrell J.C."/>
        </authorList>
    </citation>
    <scope>NUCLEOTIDE SEQUENCE [LARGE SCALE GENOMIC DNA]</scope>
    <source>
        <strain evidence="8">L4</strain>
    </source>
</reference>
<dbReference type="Proteomes" id="UP000029999">
    <property type="component" value="Unassembled WGS sequence"/>
</dbReference>
<feature type="transmembrane region" description="Helical" evidence="6">
    <location>
        <begin position="224"/>
        <end position="241"/>
    </location>
</feature>
<feature type="transmembrane region" description="Helical" evidence="6">
    <location>
        <begin position="309"/>
        <end position="328"/>
    </location>
</feature>
<evidence type="ECO:0000256" key="3">
    <source>
        <dbReference type="ARBA" id="ARBA00022692"/>
    </source>
</evidence>
<feature type="transmembrane region" description="Helical" evidence="6">
    <location>
        <begin position="395"/>
        <end position="414"/>
    </location>
</feature>
<feature type="transmembrane region" description="Helical" evidence="6">
    <location>
        <begin position="21"/>
        <end position="39"/>
    </location>
</feature>
<feature type="transmembrane region" description="Helical" evidence="6">
    <location>
        <begin position="158"/>
        <end position="176"/>
    </location>
</feature>
<feature type="transmembrane region" description="Helical" evidence="6">
    <location>
        <begin position="127"/>
        <end position="146"/>
    </location>
</feature>
<protein>
    <recommendedName>
        <fullName evidence="6">Phosphate transporter</fullName>
    </recommendedName>
</protein>
<feature type="coiled-coil region" evidence="7">
    <location>
        <begin position="432"/>
        <end position="511"/>
    </location>
</feature>
<organism evidence="8 9">
    <name type="scientific">Methylophaga thiooxydans</name>
    <dbReference type="NCBI Taxonomy" id="392484"/>
    <lineage>
        <taxon>Bacteria</taxon>
        <taxon>Pseudomonadati</taxon>
        <taxon>Pseudomonadota</taxon>
        <taxon>Gammaproteobacteria</taxon>
        <taxon>Thiotrichales</taxon>
        <taxon>Piscirickettsiaceae</taxon>
        <taxon>Methylophaga</taxon>
    </lineage>
</organism>
<name>A0A0A0BGX5_9GAMM</name>
<keyword evidence="3 6" id="KW-0812">Transmembrane</keyword>
<accession>A0A0A0BGX5</accession>
<keyword evidence="7" id="KW-0175">Coiled coil</keyword>
<feature type="transmembrane region" description="Helical" evidence="6">
    <location>
        <begin position="522"/>
        <end position="544"/>
    </location>
</feature>
<evidence type="ECO:0000313" key="8">
    <source>
        <dbReference type="EMBL" id="KGM07738.1"/>
    </source>
</evidence>
<evidence type="ECO:0000256" key="6">
    <source>
        <dbReference type="RuleBase" id="RU363058"/>
    </source>
</evidence>
<dbReference type="Pfam" id="PF01384">
    <property type="entry name" value="PHO4"/>
    <property type="match status" value="1"/>
</dbReference>
<feature type="transmembrane region" description="Helical" evidence="6">
    <location>
        <begin position="83"/>
        <end position="103"/>
    </location>
</feature>
<dbReference type="AlphaFoldDB" id="A0A0A0BGX5"/>
<dbReference type="GO" id="GO:0005315">
    <property type="term" value="F:phosphate transmembrane transporter activity"/>
    <property type="evidence" value="ECO:0007669"/>
    <property type="project" value="InterPro"/>
</dbReference>
<evidence type="ECO:0000256" key="4">
    <source>
        <dbReference type="ARBA" id="ARBA00022989"/>
    </source>
</evidence>
<comment type="subcellular location">
    <subcellularLocation>
        <location evidence="1 6">Membrane</location>
        <topology evidence="1 6">Multi-pass membrane protein</topology>
    </subcellularLocation>
</comment>
<feature type="transmembrane region" description="Helical" evidence="6">
    <location>
        <begin position="45"/>
        <end position="63"/>
    </location>
</feature>
<dbReference type="GO" id="GO:0035435">
    <property type="term" value="P:phosphate ion transmembrane transport"/>
    <property type="evidence" value="ECO:0007669"/>
    <property type="project" value="TreeGrafter"/>
</dbReference>
<gene>
    <name evidence="8" type="ORF">LP43_0154</name>
</gene>
<evidence type="ECO:0000256" key="2">
    <source>
        <dbReference type="ARBA" id="ARBA00022448"/>
    </source>
</evidence>
<feature type="transmembrane region" description="Helical" evidence="6">
    <location>
        <begin position="356"/>
        <end position="375"/>
    </location>
</feature>
<keyword evidence="5 6" id="KW-0472">Membrane</keyword>
<dbReference type="RefSeq" id="WP_036310975.1">
    <property type="nucleotide sequence ID" value="NZ_JRQD01000001.1"/>
</dbReference>
<dbReference type="GO" id="GO:0016020">
    <property type="term" value="C:membrane"/>
    <property type="evidence" value="ECO:0007669"/>
    <property type="project" value="UniProtKB-SubCell"/>
</dbReference>
<comment type="caution">
    <text evidence="8">The sequence shown here is derived from an EMBL/GenBank/DDBJ whole genome shotgun (WGS) entry which is preliminary data.</text>
</comment>
<feature type="transmembrane region" description="Helical" evidence="6">
    <location>
        <begin position="182"/>
        <end position="204"/>
    </location>
</feature>
<dbReference type="STRING" id="392484.LP43_0154"/>
<dbReference type="EMBL" id="JRQD01000001">
    <property type="protein sequence ID" value="KGM07738.1"/>
    <property type="molecule type" value="Genomic_DNA"/>
</dbReference>
<dbReference type="PANTHER" id="PTHR11101:SF80">
    <property type="entry name" value="PHOSPHATE TRANSPORTER"/>
    <property type="match status" value="1"/>
</dbReference>
<sequence length="549" mass="59127">MEIKDIHQLEKQAYKKSHAELARIGMALFFLVAVLGYSFATSGGVTNNLFLAIATVFGAYMAMNIGANDVANNVGPAVGSKALTMGGAIVIAMIFEAAGAIIAGGEVVSTIKKGIIDIDGFGQNSELFIWAMMAALLAAALWLNMATFAKAPVSTTHSIVGGVMGAGIAAAGFDIVDWGTMAAIASSWVISPVIGGIIAAAFLFAIKKTIIFRDDKISASLKWVPVYVSIMAWAFVTYLVLKGLKQVWPQFLTWLNDWLFFSFEITQKPTFLNAALFGLVVAVAVFFLLKRSLKKRRPTLKNDRASVNILFTVPLIFAAALLSFAHGANDVANAIGPLAAIHDAVMTGGINAKAGIPFWVMAVGAFGIALGLALYGPRLIRTVGGEITELDQMRAFSIAIAAAITVIIASQLGLPVSSTHIAIGGVFGVGFLREWLDQSSHLRDEIAQEKQEIQDEKRLLSALRSELNSLMDKKQKTVADYQRITDLYRTIDEEKGTLKKAKKTLKKEKKSLYVKRDVVKKIITAWLITVPAAAVISASLFYMIKGIME</sequence>
<keyword evidence="6" id="KW-0592">Phosphate transport</keyword>
<keyword evidence="2 6" id="KW-0813">Transport</keyword>
<comment type="similarity">
    <text evidence="6">Belongs to the inorganic phosphate transporter (PiT) (TC 2.A.20) family.</text>
</comment>
<evidence type="ECO:0000256" key="5">
    <source>
        <dbReference type="ARBA" id="ARBA00023136"/>
    </source>
</evidence>
<proteinExistence type="inferred from homology"/>